<protein>
    <submittedName>
        <fullName evidence="1">Uncharacterized protein</fullName>
    </submittedName>
</protein>
<dbReference type="PATRIC" id="fig|1266845.5.peg.2317"/>
<gene>
    <name evidence="1" type="ORF">Q783_12135</name>
</gene>
<dbReference type="RefSeq" id="WP_023179922.1">
    <property type="nucleotide sequence ID" value="NC_022608.1"/>
</dbReference>
<dbReference type="Proteomes" id="UP000017469">
    <property type="component" value="Plasmid pWNCR9"/>
</dbReference>
<evidence type="ECO:0000313" key="1">
    <source>
        <dbReference type="EMBL" id="AGY83046.1"/>
    </source>
</evidence>
<accession>U5SDB4</accession>
<dbReference type="HOGENOM" id="CLU_2477663_0_0_9"/>
<keyword evidence="1" id="KW-0614">Plasmid</keyword>
<name>U5SDB4_9LACT</name>
<dbReference type="KEGG" id="caw:Q783_12135"/>
<geneLocation type="plasmid" evidence="1 2">
    <name>pWNCR9</name>
</geneLocation>
<sequence length="87" mass="10167">MARIDTKNLSDSLKYFLEKEAAEKNLSLNKLTKEIFEDYTKDKLSFESEKRFNDSINQAIKILNKNTETVDTYIKSNAKLIEILTEE</sequence>
<dbReference type="AlphaFoldDB" id="U5SDB4"/>
<reference evidence="1 2" key="1">
    <citation type="journal article" date="2013" name="Genome Announc.">
        <title>Complete Genome Sequence of Carnobacterium gilichinskyi Strain WN1359T (DSM 27470T).</title>
        <authorList>
            <person name="Leonard M.T."/>
            <person name="Panayotova N."/>
            <person name="Farmerie W.G."/>
            <person name="Triplett E.W."/>
            <person name="Nicholson W.L."/>
        </authorList>
    </citation>
    <scope>NUCLEOTIDE SEQUENCE [LARGE SCALE GENOMIC DNA]</scope>
    <source>
        <strain evidence="1 2">WN1359</strain>
        <plasmid evidence="2">Plasmid pWNCR9</plasmid>
    </source>
</reference>
<dbReference type="EMBL" id="CP006817">
    <property type="protein sequence ID" value="AGY83046.1"/>
    <property type="molecule type" value="Genomic_DNA"/>
</dbReference>
<organism evidence="1 2">
    <name type="scientific">Carnobacterium inhibens subsp. gilichinskyi</name>
    <dbReference type="NCBI Taxonomy" id="1266845"/>
    <lineage>
        <taxon>Bacteria</taxon>
        <taxon>Bacillati</taxon>
        <taxon>Bacillota</taxon>
        <taxon>Bacilli</taxon>
        <taxon>Lactobacillales</taxon>
        <taxon>Carnobacteriaceae</taxon>
        <taxon>Carnobacterium</taxon>
    </lineage>
</organism>
<proteinExistence type="predicted"/>
<evidence type="ECO:0000313" key="2">
    <source>
        <dbReference type="Proteomes" id="UP000017469"/>
    </source>
</evidence>